<accession>A0A1R4IUI3</accession>
<dbReference type="InterPro" id="IPR038770">
    <property type="entry name" value="Na+/solute_symporter_sf"/>
</dbReference>
<dbReference type="EMBL" id="FUKW01000043">
    <property type="protein sequence ID" value="SJN23537.1"/>
    <property type="molecule type" value="Genomic_DNA"/>
</dbReference>
<dbReference type="GO" id="GO:0015385">
    <property type="term" value="F:sodium:proton antiporter activity"/>
    <property type="evidence" value="ECO:0007669"/>
    <property type="project" value="InterPro"/>
</dbReference>
<keyword evidence="2" id="KW-0813">Transport</keyword>
<keyword evidence="3" id="KW-1003">Cell membrane</keyword>
<feature type="transmembrane region" description="Helical" evidence="10">
    <location>
        <begin position="187"/>
        <end position="205"/>
    </location>
</feature>
<feature type="transmembrane region" description="Helical" evidence="10">
    <location>
        <begin position="339"/>
        <end position="361"/>
    </location>
</feature>
<dbReference type="Proteomes" id="UP000195611">
    <property type="component" value="Unassembled WGS sequence"/>
</dbReference>
<sequence>MTILHQLLILLLVSIIVRMLDIKQKYFPVLVVLALIGIGLSFIPIFSDFSVASDVLYEVFIPGLLFVSAYQFSAKAFKSNAPVIITLATIGMLSTVFLLGIGIYYIAALIHPLAWNVSLLLAAILVPTDPVSVVNILKKSNGVDEIADIVEGESMLNDGTSIVMFTIVLSMVETNGGFSILHFLQEFLFVSAGGVGVGLITGWILSKLLRFTSHPDYLVMLSVLTAYGSFLLAEQFGFSGVLATVVSGIMLSFAFAKKETEIEKETRNHLNIFWNIINPILTSILFLFIGIQATSYLNFNQWPLAFMVFLLSVLARTIIVFSLMSIFPNWRKTLFRNKLLNFSLLSWAGIKGSMSIVLLLWTVNSSVGNQSLVISIAFAAILISFVLQSMGVYPLTKLLKKVESK</sequence>
<dbReference type="InterPro" id="IPR018422">
    <property type="entry name" value="Cation/H_exchanger_CPA1"/>
</dbReference>
<keyword evidence="4 10" id="KW-0812">Transmembrane</keyword>
<feature type="transmembrane region" description="Helical" evidence="10">
    <location>
        <begin position="162"/>
        <end position="181"/>
    </location>
</feature>
<feature type="transmembrane region" description="Helical" evidence="10">
    <location>
        <begin position="304"/>
        <end position="327"/>
    </location>
</feature>
<gene>
    <name evidence="12" type="ORF">FM115_02705</name>
</gene>
<evidence type="ECO:0000256" key="9">
    <source>
        <dbReference type="ARBA" id="ARBA00023201"/>
    </source>
</evidence>
<evidence type="ECO:0000313" key="13">
    <source>
        <dbReference type="Proteomes" id="UP000195611"/>
    </source>
</evidence>
<dbReference type="PANTHER" id="PTHR10110">
    <property type="entry name" value="SODIUM/HYDROGEN EXCHANGER"/>
    <property type="match status" value="1"/>
</dbReference>
<feature type="transmembrane region" description="Helical" evidence="10">
    <location>
        <begin position="84"/>
        <end position="107"/>
    </location>
</feature>
<feature type="transmembrane region" description="Helical" evidence="10">
    <location>
        <begin position="55"/>
        <end position="72"/>
    </location>
</feature>
<evidence type="ECO:0000259" key="11">
    <source>
        <dbReference type="Pfam" id="PF00999"/>
    </source>
</evidence>
<evidence type="ECO:0000256" key="8">
    <source>
        <dbReference type="ARBA" id="ARBA00023136"/>
    </source>
</evidence>
<protein>
    <submittedName>
        <fullName evidence="12">Na+/H+ antiporter</fullName>
    </submittedName>
</protein>
<keyword evidence="5 10" id="KW-1133">Transmembrane helix</keyword>
<reference evidence="12 13" key="1">
    <citation type="submission" date="2017-02" db="EMBL/GenBank/DDBJ databases">
        <authorList>
            <person name="Peterson S.W."/>
        </authorList>
    </citation>
    <scope>NUCLEOTIDE SEQUENCE [LARGE SCALE GENOMIC DNA]</scope>
    <source>
        <strain evidence="12 13">42ea</strain>
    </source>
</reference>
<evidence type="ECO:0000313" key="12">
    <source>
        <dbReference type="EMBL" id="SJN23537.1"/>
    </source>
</evidence>
<dbReference type="GO" id="GO:0005886">
    <property type="term" value="C:plasma membrane"/>
    <property type="evidence" value="ECO:0007669"/>
    <property type="project" value="UniProtKB-SubCell"/>
</dbReference>
<dbReference type="InterPro" id="IPR006153">
    <property type="entry name" value="Cation/H_exchanger_TM"/>
</dbReference>
<feature type="transmembrane region" description="Helical" evidence="10">
    <location>
        <begin position="373"/>
        <end position="395"/>
    </location>
</feature>
<evidence type="ECO:0000256" key="1">
    <source>
        <dbReference type="ARBA" id="ARBA00004651"/>
    </source>
</evidence>
<comment type="subcellular location">
    <subcellularLocation>
        <location evidence="1">Cell membrane</location>
        <topology evidence="1">Multi-pass membrane protein</topology>
    </subcellularLocation>
</comment>
<keyword evidence="7" id="KW-0406">Ion transport</keyword>
<feature type="domain" description="Cation/H+ exchanger transmembrane" evidence="11">
    <location>
        <begin position="10"/>
        <end position="397"/>
    </location>
</feature>
<evidence type="ECO:0000256" key="4">
    <source>
        <dbReference type="ARBA" id="ARBA00022692"/>
    </source>
</evidence>
<dbReference type="GO" id="GO:0098719">
    <property type="term" value="P:sodium ion import across plasma membrane"/>
    <property type="evidence" value="ECO:0007669"/>
    <property type="project" value="TreeGrafter"/>
</dbReference>
<dbReference type="GO" id="GO:0015386">
    <property type="term" value="F:potassium:proton antiporter activity"/>
    <property type="evidence" value="ECO:0007669"/>
    <property type="project" value="TreeGrafter"/>
</dbReference>
<evidence type="ECO:0000256" key="5">
    <source>
        <dbReference type="ARBA" id="ARBA00022989"/>
    </source>
</evidence>
<dbReference type="Gene3D" id="1.20.1530.20">
    <property type="match status" value="1"/>
</dbReference>
<evidence type="ECO:0000256" key="7">
    <source>
        <dbReference type="ARBA" id="ARBA00023065"/>
    </source>
</evidence>
<name>A0A1R4IUI3_9LACT</name>
<feature type="transmembrane region" description="Helical" evidence="10">
    <location>
        <begin position="276"/>
        <end position="298"/>
    </location>
</feature>
<feature type="transmembrane region" description="Helical" evidence="10">
    <location>
        <begin position="239"/>
        <end position="256"/>
    </location>
</feature>
<feature type="transmembrane region" description="Helical" evidence="10">
    <location>
        <begin position="29"/>
        <end position="49"/>
    </location>
</feature>
<dbReference type="RefSeq" id="WP_218778093.1">
    <property type="nucleotide sequence ID" value="NZ_FUKW01000043.1"/>
</dbReference>
<dbReference type="Pfam" id="PF00999">
    <property type="entry name" value="Na_H_Exchanger"/>
    <property type="match status" value="1"/>
</dbReference>
<keyword evidence="8 10" id="KW-0472">Membrane</keyword>
<dbReference type="PANTHER" id="PTHR10110:SF86">
    <property type="entry name" value="SODIUM_HYDROGEN EXCHANGER 7"/>
    <property type="match status" value="1"/>
</dbReference>
<proteinExistence type="predicted"/>
<evidence type="ECO:0000256" key="6">
    <source>
        <dbReference type="ARBA" id="ARBA00023053"/>
    </source>
</evidence>
<organism evidence="12 13">
    <name type="scientific">Marinilactibacillus psychrotolerans 42ea</name>
    <dbReference type="NCBI Taxonomy" id="1255609"/>
    <lineage>
        <taxon>Bacteria</taxon>
        <taxon>Bacillati</taxon>
        <taxon>Bacillota</taxon>
        <taxon>Bacilli</taxon>
        <taxon>Lactobacillales</taxon>
        <taxon>Carnobacteriaceae</taxon>
        <taxon>Marinilactibacillus</taxon>
    </lineage>
</organism>
<dbReference type="AlphaFoldDB" id="A0A1R4IUI3"/>
<evidence type="ECO:0000256" key="2">
    <source>
        <dbReference type="ARBA" id="ARBA00022448"/>
    </source>
</evidence>
<keyword evidence="9" id="KW-0739">Sodium transport</keyword>
<evidence type="ECO:0000256" key="3">
    <source>
        <dbReference type="ARBA" id="ARBA00022475"/>
    </source>
</evidence>
<evidence type="ECO:0000256" key="10">
    <source>
        <dbReference type="SAM" id="Phobius"/>
    </source>
</evidence>
<keyword evidence="6" id="KW-0915">Sodium</keyword>
<dbReference type="GO" id="GO:0051453">
    <property type="term" value="P:regulation of intracellular pH"/>
    <property type="evidence" value="ECO:0007669"/>
    <property type="project" value="TreeGrafter"/>
</dbReference>